<evidence type="ECO:0000313" key="4">
    <source>
        <dbReference type="Proteomes" id="UP001432322"/>
    </source>
</evidence>
<comment type="caution">
    <text evidence="3">The sequence shown here is derived from an EMBL/GenBank/DDBJ whole genome shotgun (WGS) entry which is preliminary data.</text>
</comment>
<reference evidence="3" key="1">
    <citation type="submission" date="2023-10" db="EMBL/GenBank/DDBJ databases">
        <title>Genome assembly of Pristionchus species.</title>
        <authorList>
            <person name="Yoshida K."/>
            <person name="Sommer R.J."/>
        </authorList>
    </citation>
    <scope>NUCLEOTIDE SEQUENCE</scope>
    <source>
        <strain evidence="3">RS5133</strain>
    </source>
</reference>
<feature type="region of interest" description="Disordered" evidence="1">
    <location>
        <begin position="31"/>
        <end position="82"/>
    </location>
</feature>
<evidence type="ECO:0008006" key="5">
    <source>
        <dbReference type="Google" id="ProtNLM"/>
    </source>
</evidence>
<sequence>MIPMLPLLWPFVATLASVIYLLVACHSTQKSRSSQTESHAISNGLDPPSHSRRLVSVSKENINNDVREKTIEDEKKAEARRS</sequence>
<evidence type="ECO:0000256" key="2">
    <source>
        <dbReference type="SAM" id="SignalP"/>
    </source>
</evidence>
<feature type="chain" id="PRO_5043618977" description="Secreted protein" evidence="2">
    <location>
        <begin position="17"/>
        <end position="82"/>
    </location>
</feature>
<accession>A0AAV5W3T9</accession>
<dbReference type="EMBL" id="BTSY01000004">
    <property type="protein sequence ID" value="GMT25409.1"/>
    <property type="molecule type" value="Genomic_DNA"/>
</dbReference>
<evidence type="ECO:0000256" key="1">
    <source>
        <dbReference type="SAM" id="MobiDB-lite"/>
    </source>
</evidence>
<proteinExistence type="predicted"/>
<feature type="signal peptide" evidence="2">
    <location>
        <begin position="1"/>
        <end position="16"/>
    </location>
</feature>
<keyword evidence="2" id="KW-0732">Signal</keyword>
<organism evidence="3 4">
    <name type="scientific">Pristionchus fissidentatus</name>
    <dbReference type="NCBI Taxonomy" id="1538716"/>
    <lineage>
        <taxon>Eukaryota</taxon>
        <taxon>Metazoa</taxon>
        <taxon>Ecdysozoa</taxon>
        <taxon>Nematoda</taxon>
        <taxon>Chromadorea</taxon>
        <taxon>Rhabditida</taxon>
        <taxon>Rhabditina</taxon>
        <taxon>Diplogasteromorpha</taxon>
        <taxon>Diplogasteroidea</taxon>
        <taxon>Neodiplogasteridae</taxon>
        <taxon>Pristionchus</taxon>
    </lineage>
</organism>
<evidence type="ECO:0000313" key="3">
    <source>
        <dbReference type="EMBL" id="GMT25409.1"/>
    </source>
</evidence>
<feature type="compositionally biased region" description="Basic and acidic residues" evidence="1">
    <location>
        <begin position="65"/>
        <end position="82"/>
    </location>
</feature>
<name>A0AAV5W3T9_9BILA</name>
<dbReference type="Proteomes" id="UP001432322">
    <property type="component" value="Unassembled WGS sequence"/>
</dbReference>
<feature type="compositionally biased region" description="Polar residues" evidence="1">
    <location>
        <begin position="31"/>
        <end position="41"/>
    </location>
</feature>
<keyword evidence="4" id="KW-1185">Reference proteome</keyword>
<dbReference type="AlphaFoldDB" id="A0AAV5W3T9"/>
<feature type="non-terminal residue" evidence="3">
    <location>
        <position position="82"/>
    </location>
</feature>
<gene>
    <name evidence="3" type="ORF">PFISCL1PPCAC_16706</name>
</gene>
<protein>
    <recommendedName>
        <fullName evidence="5">Secreted protein</fullName>
    </recommendedName>
</protein>